<sequence length="293" mass="33037">MPVMHGVATMKKKRRIAPHRIGQIIASIITLGHVPALWTGNIYQGPLKSVCVPILNCWGCPLSLYSCPIGALQHFFNLQLFPFYIMGFFGAVGMLVGRMVCGWLCPFGMLQDLLYKIRTLKFRLPKWMTYIKYAVLIIIAGIIAWISGEPWFCKLCPAGILEAGIPLVLVDKTGDIRALVGWLFWTKIAIFVIVIALSIPVKRFFCRVLCPVGAIYSVFNRFSLVHLTIEKEKCKHPNCGVCVKICPMDINVYDNPNQKECIRCLECVFKCPNIAVSMNFYKPEIKITKTETA</sequence>
<gene>
    <name evidence="9" type="ORF">ENI34_00860</name>
</gene>
<dbReference type="InterPro" id="IPR051684">
    <property type="entry name" value="Electron_Trans/Redox"/>
</dbReference>
<dbReference type="InterPro" id="IPR017900">
    <property type="entry name" value="4Fe4S_Fe_S_CS"/>
</dbReference>
<evidence type="ECO:0000313" key="10">
    <source>
        <dbReference type="Proteomes" id="UP000885826"/>
    </source>
</evidence>
<name>A0A9C9ELF1_UNCW3</name>
<evidence type="ECO:0000256" key="3">
    <source>
        <dbReference type="ARBA" id="ARBA00022723"/>
    </source>
</evidence>
<evidence type="ECO:0000313" key="9">
    <source>
        <dbReference type="EMBL" id="HEC77676.1"/>
    </source>
</evidence>
<dbReference type="EMBL" id="DRIG01000012">
    <property type="protein sequence ID" value="HEC77676.1"/>
    <property type="molecule type" value="Genomic_DNA"/>
</dbReference>
<dbReference type="PROSITE" id="PS51379">
    <property type="entry name" value="4FE4S_FER_2"/>
    <property type="match status" value="2"/>
</dbReference>
<keyword evidence="7" id="KW-0812">Transmembrane</keyword>
<keyword evidence="5" id="KW-0408">Iron</keyword>
<dbReference type="PANTHER" id="PTHR30176">
    <property type="entry name" value="FERREDOXIN-TYPE PROTEIN NAPH"/>
    <property type="match status" value="1"/>
</dbReference>
<evidence type="ECO:0000256" key="2">
    <source>
        <dbReference type="ARBA" id="ARBA00022485"/>
    </source>
</evidence>
<reference evidence="9" key="1">
    <citation type="journal article" date="2020" name="mSystems">
        <title>Genome- and Community-Level Interaction Insights into Carbon Utilization and Element Cycling Functions of Hydrothermarchaeota in Hydrothermal Sediment.</title>
        <authorList>
            <person name="Zhou Z."/>
            <person name="Liu Y."/>
            <person name="Xu W."/>
            <person name="Pan J."/>
            <person name="Luo Z.H."/>
            <person name="Li M."/>
        </authorList>
    </citation>
    <scope>NUCLEOTIDE SEQUENCE</scope>
    <source>
        <strain evidence="9">HyVt-388</strain>
    </source>
</reference>
<evidence type="ECO:0000256" key="7">
    <source>
        <dbReference type="SAM" id="Phobius"/>
    </source>
</evidence>
<dbReference type="Gene3D" id="3.30.70.20">
    <property type="match status" value="1"/>
</dbReference>
<dbReference type="GO" id="GO:0046872">
    <property type="term" value="F:metal ion binding"/>
    <property type="evidence" value="ECO:0007669"/>
    <property type="project" value="UniProtKB-KW"/>
</dbReference>
<keyword evidence="2" id="KW-0004">4Fe-4S</keyword>
<accession>A0A9C9ELF1</accession>
<comment type="caution">
    <text evidence="9">The sequence shown here is derived from an EMBL/GenBank/DDBJ whole genome shotgun (WGS) entry which is preliminary data.</text>
</comment>
<organism evidence="9 10">
    <name type="scientific">candidate division WOR-3 bacterium</name>
    <dbReference type="NCBI Taxonomy" id="2052148"/>
    <lineage>
        <taxon>Bacteria</taxon>
        <taxon>Bacteria division WOR-3</taxon>
    </lineage>
</organism>
<proteinExistence type="predicted"/>
<dbReference type="GO" id="GO:0051539">
    <property type="term" value="F:4 iron, 4 sulfur cluster binding"/>
    <property type="evidence" value="ECO:0007669"/>
    <property type="project" value="UniProtKB-KW"/>
</dbReference>
<keyword evidence="3" id="KW-0479">Metal-binding</keyword>
<keyword evidence="6" id="KW-0411">Iron-sulfur</keyword>
<protein>
    <submittedName>
        <fullName evidence="9">4Fe-4S binding protein</fullName>
    </submittedName>
</protein>
<evidence type="ECO:0000259" key="8">
    <source>
        <dbReference type="PROSITE" id="PS51379"/>
    </source>
</evidence>
<keyword evidence="1" id="KW-0813">Transport</keyword>
<dbReference type="AlphaFoldDB" id="A0A9C9ELF1"/>
<evidence type="ECO:0000256" key="4">
    <source>
        <dbReference type="ARBA" id="ARBA00022982"/>
    </source>
</evidence>
<keyword evidence="4" id="KW-0249">Electron transport</keyword>
<evidence type="ECO:0000256" key="6">
    <source>
        <dbReference type="ARBA" id="ARBA00023014"/>
    </source>
</evidence>
<dbReference type="PROSITE" id="PS00198">
    <property type="entry name" value="4FE4S_FER_1"/>
    <property type="match status" value="1"/>
</dbReference>
<feature type="transmembrane region" description="Helical" evidence="7">
    <location>
        <begin position="21"/>
        <end position="38"/>
    </location>
</feature>
<dbReference type="InterPro" id="IPR017896">
    <property type="entry name" value="4Fe4S_Fe-S-bd"/>
</dbReference>
<feature type="transmembrane region" description="Helical" evidence="7">
    <location>
        <begin position="83"/>
        <end position="109"/>
    </location>
</feature>
<dbReference type="SUPFAM" id="SSF54862">
    <property type="entry name" value="4Fe-4S ferredoxins"/>
    <property type="match status" value="1"/>
</dbReference>
<feature type="transmembrane region" description="Helical" evidence="7">
    <location>
        <begin position="130"/>
        <end position="148"/>
    </location>
</feature>
<dbReference type="PANTHER" id="PTHR30176:SF3">
    <property type="entry name" value="FERREDOXIN-TYPE PROTEIN NAPH"/>
    <property type="match status" value="1"/>
</dbReference>
<evidence type="ECO:0000256" key="5">
    <source>
        <dbReference type="ARBA" id="ARBA00023004"/>
    </source>
</evidence>
<dbReference type="Proteomes" id="UP000885826">
    <property type="component" value="Unassembled WGS sequence"/>
</dbReference>
<feature type="domain" description="4Fe-4S ferredoxin-type" evidence="8">
    <location>
        <begin position="225"/>
        <end position="256"/>
    </location>
</feature>
<dbReference type="Pfam" id="PF12801">
    <property type="entry name" value="Fer4_5"/>
    <property type="match status" value="4"/>
</dbReference>
<keyword evidence="7" id="KW-0472">Membrane</keyword>
<evidence type="ECO:0000256" key="1">
    <source>
        <dbReference type="ARBA" id="ARBA00022448"/>
    </source>
</evidence>
<dbReference type="GO" id="GO:0005886">
    <property type="term" value="C:plasma membrane"/>
    <property type="evidence" value="ECO:0007669"/>
    <property type="project" value="TreeGrafter"/>
</dbReference>
<feature type="domain" description="4Fe-4S ferredoxin-type" evidence="8">
    <location>
        <begin position="257"/>
        <end position="281"/>
    </location>
</feature>
<feature type="transmembrane region" description="Helical" evidence="7">
    <location>
        <begin position="179"/>
        <end position="199"/>
    </location>
</feature>
<keyword evidence="7" id="KW-1133">Transmembrane helix</keyword>